<gene>
    <name evidence="1" type="ORF">PHYPA_023764</name>
</gene>
<dbReference type="Proteomes" id="UP000006727">
    <property type="component" value="Chromosome 19"/>
</dbReference>
<sequence>MDIGDLILLEVFVKTSLLLKVTNIKGYNNKALDFKDVCVHLDYLSYPIIHSLPLQFIDCKI</sequence>
<keyword evidence="3" id="KW-1185">Reference proteome</keyword>
<name>A0A2K1IXE9_PHYPA</name>
<dbReference type="PaxDb" id="3218-PP1S303_17V6.1"/>
<reference evidence="1 3" key="2">
    <citation type="journal article" date="2018" name="Plant J.">
        <title>The Physcomitrella patens chromosome-scale assembly reveals moss genome structure and evolution.</title>
        <authorList>
            <person name="Lang D."/>
            <person name="Ullrich K.K."/>
            <person name="Murat F."/>
            <person name="Fuchs J."/>
            <person name="Jenkins J."/>
            <person name="Haas F.B."/>
            <person name="Piednoel M."/>
            <person name="Gundlach H."/>
            <person name="Van Bel M."/>
            <person name="Meyberg R."/>
            <person name="Vives C."/>
            <person name="Morata J."/>
            <person name="Symeonidi A."/>
            <person name="Hiss M."/>
            <person name="Muchero W."/>
            <person name="Kamisugi Y."/>
            <person name="Saleh O."/>
            <person name="Blanc G."/>
            <person name="Decker E.L."/>
            <person name="van Gessel N."/>
            <person name="Grimwood J."/>
            <person name="Hayes R.D."/>
            <person name="Graham S.W."/>
            <person name="Gunter L.E."/>
            <person name="McDaniel S.F."/>
            <person name="Hoernstein S.N.W."/>
            <person name="Larsson A."/>
            <person name="Li F.W."/>
            <person name="Perroud P.F."/>
            <person name="Phillips J."/>
            <person name="Ranjan P."/>
            <person name="Rokshar D.S."/>
            <person name="Rothfels C.J."/>
            <person name="Schneider L."/>
            <person name="Shu S."/>
            <person name="Stevenson D.W."/>
            <person name="Thummler F."/>
            <person name="Tillich M."/>
            <person name="Villarreal Aguilar J.C."/>
            <person name="Widiez T."/>
            <person name="Wong G.K."/>
            <person name="Wymore A."/>
            <person name="Zhang Y."/>
            <person name="Zimmer A.D."/>
            <person name="Quatrano R.S."/>
            <person name="Mayer K.F.X."/>
            <person name="Goodstein D."/>
            <person name="Casacuberta J.M."/>
            <person name="Vandepoele K."/>
            <person name="Reski R."/>
            <person name="Cuming A.C."/>
            <person name="Tuskan G.A."/>
            <person name="Maumus F."/>
            <person name="Salse J."/>
            <person name="Schmutz J."/>
            <person name="Rensing S.A."/>
        </authorList>
    </citation>
    <scope>NUCLEOTIDE SEQUENCE [LARGE SCALE GENOMIC DNA]</scope>
    <source>
        <strain evidence="2 3">cv. Gransden 2004</strain>
    </source>
</reference>
<reference evidence="2" key="3">
    <citation type="submission" date="2020-12" db="UniProtKB">
        <authorList>
            <consortium name="EnsemblPlants"/>
        </authorList>
    </citation>
    <scope>IDENTIFICATION</scope>
</reference>
<dbReference type="AlphaFoldDB" id="A0A2K1IXE9"/>
<dbReference type="EnsemblPlants" id="Pp3c19_6120V3.1">
    <property type="protein sequence ID" value="PAC:32938385.CDS.1"/>
    <property type="gene ID" value="Pp3c19_6120"/>
</dbReference>
<dbReference type="Gramene" id="Pp3c19_6120V3.2">
    <property type="protein sequence ID" value="PAC:32938386.CDS.1"/>
    <property type="gene ID" value="Pp3c19_6120"/>
</dbReference>
<proteinExistence type="predicted"/>
<dbReference type="InParanoid" id="A0A2K1IXE9"/>
<reference evidence="1 3" key="1">
    <citation type="journal article" date="2008" name="Science">
        <title>The Physcomitrella genome reveals evolutionary insights into the conquest of land by plants.</title>
        <authorList>
            <person name="Rensing S."/>
            <person name="Lang D."/>
            <person name="Zimmer A."/>
            <person name="Terry A."/>
            <person name="Salamov A."/>
            <person name="Shapiro H."/>
            <person name="Nishiyama T."/>
            <person name="Perroud P.-F."/>
            <person name="Lindquist E."/>
            <person name="Kamisugi Y."/>
            <person name="Tanahashi T."/>
            <person name="Sakakibara K."/>
            <person name="Fujita T."/>
            <person name="Oishi K."/>
            <person name="Shin-I T."/>
            <person name="Kuroki Y."/>
            <person name="Toyoda A."/>
            <person name="Suzuki Y."/>
            <person name="Hashimoto A."/>
            <person name="Yamaguchi K."/>
            <person name="Sugano A."/>
            <person name="Kohara Y."/>
            <person name="Fujiyama A."/>
            <person name="Anterola A."/>
            <person name="Aoki S."/>
            <person name="Ashton N."/>
            <person name="Barbazuk W.B."/>
            <person name="Barker E."/>
            <person name="Bennetzen J."/>
            <person name="Bezanilla M."/>
            <person name="Blankenship R."/>
            <person name="Cho S.H."/>
            <person name="Dutcher S."/>
            <person name="Estelle M."/>
            <person name="Fawcett J.A."/>
            <person name="Gundlach H."/>
            <person name="Hanada K."/>
            <person name="Heyl A."/>
            <person name="Hicks K.A."/>
            <person name="Hugh J."/>
            <person name="Lohr M."/>
            <person name="Mayer K."/>
            <person name="Melkozernov A."/>
            <person name="Murata T."/>
            <person name="Nelson D."/>
            <person name="Pils B."/>
            <person name="Prigge M."/>
            <person name="Reiss B."/>
            <person name="Renner T."/>
            <person name="Rombauts S."/>
            <person name="Rushton P."/>
            <person name="Sanderfoot A."/>
            <person name="Schween G."/>
            <person name="Shiu S.-H."/>
            <person name="Stueber K."/>
            <person name="Theodoulou F.L."/>
            <person name="Tu H."/>
            <person name="Van de Peer Y."/>
            <person name="Verrier P.J."/>
            <person name="Waters E."/>
            <person name="Wood A."/>
            <person name="Yang L."/>
            <person name="Cove D."/>
            <person name="Cuming A."/>
            <person name="Hasebe M."/>
            <person name="Lucas S."/>
            <person name="Mishler D.B."/>
            <person name="Reski R."/>
            <person name="Grigoriev I."/>
            <person name="Quatrano R.S."/>
            <person name="Boore J.L."/>
        </authorList>
    </citation>
    <scope>NUCLEOTIDE SEQUENCE [LARGE SCALE GENOMIC DNA]</scope>
    <source>
        <strain evidence="2 3">cv. Gransden 2004</strain>
    </source>
</reference>
<accession>A0A2K1IXE9</accession>
<evidence type="ECO:0000313" key="2">
    <source>
        <dbReference type="EnsemblPlants" id="PAC:32938385.CDS.1"/>
    </source>
</evidence>
<protein>
    <submittedName>
        <fullName evidence="1 2">Uncharacterized protein</fullName>
    </submittedName>
</protein>
<organism evidence="1">
    <name type="scientific">Physcomitrium patens</name>
    <name type="common">Spreading-leaved earth moss</name>
    <name type="synonym">Physcomitrella patens</name>
    <dbReference type="NCBI Taxonomy" id="3218"/>
    <lineage>
        <taxon>Eukaryota</taxon>
        <taxon>Viridiplantae</taxon>
        <taxon>Streptophyta</taxon>
        <taxon>Embryophyta</taxon>
        <taxon>Bryophyta</taxon>
        <taxon>Bryophytina</taxon>
        <taxon>Bryopsida</taxon>
        <taxon>Funariidae</taxon>
        <taxon>Funariales</taxon>
        <taxon>Funariaceae</taxon>
        <taxon>Physcomitrium</taxon>
    </lineage>
</organism>
<evidence type="ECO:0000313" key="1">
    <source>
        <dbReference type="EMBL" id="PNR33948.1"/>
    </source>
</evidence>
<dbReference type="EMBL" id="ABEU02000019">
    <property type="protein sequence ID" value="PNR33948.1"/>
    <property type="molecule type" value="Genomic_DNA"/>
</dbReference>
<dbReference type="Gramene" id="Pp3c19_6120V3.1">
    <property type="protein sequence ID" value="PAC:32938385.CDS.1"/>
    <property type="gene ID" value="Pp3c19_6120"/>
</dbReference>
<dbReference type="EnsemblPlants" id="Pp3c19_6120V3.2">
    <property type="protein sequence ID" value="PAC:32938386.CDS.1"/>
    <property type="gene ID" value="Pp3c19_6120"/>
</dbReference>
<evidence type="ECO:0000313" key="3">
    <source>
        <dbReference type="Proteomes" id="UP000006727"/>
    </source>
</evidence>